<proteinExistence type="predicted"/>
<dbReference type="AlphaFoldDB" id="A0A2N9HPB2"/>
<gene>
    <name evidence="1" type="ORF">FSB_LOCUS41690</name>
</gene>
<sequence>MNLWRMNARHRIELGGWVVRHLSTRMELAKNQRKPEKLYQMLSAMGAIGESVAETLNGYISEGNSVKKIKLGTCVKSLRKYHRGLRCRYSLSCAVGLLPPLSVSTKGVKREREGFCVRQ</sequence>
<name>A0A2N9HPB2_FAGSY</name>
<protein>
    <submittedName>
        <fullName evidence="1">Uncharacterized protein</fullName>
    </submittedName>
</protein>
<organism evidence="1">
    <name type="scientific">Fagus sylvatica</name>
    <name type="common">Beechnut</name>
    <dbReference type="NCBI Taxonomy" id="28930"/>
    <lineage>
        <taxon>Eukaryota</taxon>
        <taxon>Viridiplantae</taxon>
        <taxon>Streptophyta</taxon>
        <taxon>Embryophyta</taxon>
        <taxon>Tracheophyta</taxon>
        <taxon>Spermatophyta</taxon>
        <taxon>Magnoliopsida</taxon>
        <taxon>eudicotyledons</taxon>
        <taxon>Gunneridae</taxon>
        <taxon>Pentapetalae</taxon>
        <taxon>rosids</taxon>
        <taxon>fabids</taxon>
        <taxon>Fagales</taxon>
        <taxon>Fagaceae</taxon>
        <taxon>Fagus</taxon>
    </lineage>
</organism>
<reference evidence="1" key="1">
    <citation type="submission" date="2018-02" db="EMBL/GenBank/DDBJ databases">
        <authorList>
            <person name="Cohen D.B."/>
            <person name="Kent A.D."/>
        </authorList>
    </citation>
    <scope>NUCLEOTIDE SEQUENCE</scope>
</reference>
<accession>A0A2N9HPB2</accession>
<evidence type="ECO:0000313" key="1">
    <source>
        <dbReference type="EMBL" id="SPD13808.1"/>
    </source>
</evidence>
<dbReference type="EMBL" id="OIVN01003824">
    <property type="protein sequence ID" value="SPD13808.1"/>
    <property type="molecule type" value="Genomic_DNA"/>
</dbReference>